<evidence type="ECO:0000313" key="4">
    <source>
        <dbReference type="Proteomes" id="UP000734854"/>
    </source>
</evidence>
<evidence type="ECO:0000259" key="2">
    <source>
        <dbReference type="SMART" id="SM00768"/>
    </source>
</evidence>
<feature type="domain" description="X8" evidence="2">
    <location>
        <begin position="61"/>
        <end position="136"/>
    </location>
</feature>
<comment type="caution">
    <text evidence="3">The sequence shown here is derived from an EMBL/GenBank/DDBJ whole genome shotgun (WGS) entry which is preliminary data.</text>
</comment>
<dbReference type="InterPro" id="IPR012946">
    <property type="entry name" value="X8"/>
</dbReference>
<organism evidence="3 4">
    <name type="scientific">Zingiber officinale</name>
    <name type="common">Ginger</name>
    <name type="synonym">Amomum zingiber</name>
    <dbReference type="NCBI Taxonomy" id="94328"/>
    <lineage>
        <taxon>Eukaryota</taxon>
        <taxon>Viridiplantae</taxon>
        <taxon>Streptophyta</taxon>
        <taxon>Embryophyta</taxon>
        <taxon>Tracheophyta</taxon>
        <taxon>Spermatophyta</taxon>
        <taxon>Magnoliopsida</taxon>
        <taxon>Liliopsida</taxon>
        <taxon>Zingiberales</taxon>
        <taxon>Zingiberaceae</taxon>
        <taxon>Zingiber</taxon>
    </lineage>
</organism>
<dbReference type="PANTHER" id="PTHR31044">
    <property type="entry name" value="BETA-1,3 GLUCANASE"/>
    <property type="match status" value="1"/>
</dbReference>
<dbReference type="AlphaFoldDB" id="A0A8J5GGW2"/>
<evidence type="ECO:0000313" key="3">
    <source>
        <dbReference type="EMBL" id="KAG6507161.1"/>
    </source>
</evidence>
<protein>
    <recommendedName>
        <fullName evidence="2">X8 domain-containing protein</fullName>
    </recommendedName>
</protein>
<dbReference type="InterPro" id="IPR044788">
    <property type="entry name" value="X8_dom_prot"/>
</dbReference>
<dbReference type="Gene3D" id="1.20.58.1040">
    <property type="match status" value="1"/>
</dbReference>
<reference evidence="3 4" key="1">
    <citation type="submission" date="2020-08" db="EMBL/GenBank/DDBJ databases">
        <title>Plant Genome Project.</title>
        <authorList>
            <person name="Zhang R.-G."/>
        </authorList>
    </citation>
    <scope>NUCLEOTIDE SEQUENCE [LARGE SCALE GENOMIC DNA]</scope>
    <source>
        <tissue evidence="3">Rhizome</tissue>
    </source>
</reference>
<dbReference type="Pfam" id="PF07983">
    <property type="entry name" value="X8"/>
    <property type="match status" value="1"/>
</dbReference>
<evidence type="ECO:0000256" key="1">
    <source>
        <dbReference type="ARBA" id="ARBA00022729"/>
    </source>
</evidence>
<dbReference type="GO" id="GO:0009506">
    <property type="term" value="C:plasmodesma"/>
    <property type="evidence" value="ECO:0007669"/>
    <property type="project" value="UniProtKB-ARBA"/>
</dbReference>
<sequence length="136" mass="14323">MDSSFAGSATRPSDLPDWSPALPVYPSVCSDDLIAQTLRSEKPAPAGSLRLSAQVILTAKTWCIANPLASPAALQRDIDSLCNGIVDCSSIQPGGSCYNPNTVADHASVALNLNYKNHQSQQQFCTGDGFITVSNP</sequence>
<gene>
    <name evidence="3" type="ORF">ZIOFF_032502</name>
</gene>
<proteinExistence type="predicted"/>
<dbReference type="Proteomes" id="UP000734854">
    <property type="component" value="Unassembled WGS sequence"/>
</dbReference>
<dbReference type="SMART" id="SM00768">
    <property type="entry name" value="X8"/>
    <property type="match status" value="1"/>
</dbReference>
<accession>A0A8J5GGW2</accession>
<name>A0A8J5GGW2_ZINOF</name>
<dbReference type="PANTHER" id="PTHR31044:SF52">
    <property type="entry name" value="OS01G0631500 PROTEIN"/>
    <property type="match status" value="1"/>
</dbReference>
<keyword evidence="1" id="KW-0732">Signal</keyword>
<dbReference type="EMBL" id="JACMSC010000009">
    <property type="protein sequence ID" value="KAG6507161.1"/>
    <property type="molecule type" value="Genomic_DNA"/>
</dbReference>
<keyword evidence="4" id="KW-1185">Reference proteome</keyword>